<reference evidence="1" key="1">
    <citation type="submission" date="2023-07" db="EMBL/GenBank/DDBJ databases">
        <title>Chromosome-level genome assembly of Artemia franciscana.</title>
        <authorList>
            <person name="Jo E."/>
        </authorList>
    </citation>
    <scope>NUCLEOTIDE SEQUENCE</scope>
    <source>
        <tissue evidence="1">Whole body</tissue>
    </source>
</reference>
<dbReference type="AlphaFoldDB" id="A0AA88IHU4"/>
<protein>
    <submittedName>
        <fullName evidence="1">Uncharacterized protein</fullName>
    </submittedName>
</protein>
<sequence length="96" mass="11189">MPNYYFHPQFPYGNGYTTNEVSSIYLIPSIYELYHPVFAHRKPYHPEKTDGKPYRQVIGQSKVTAEEGNPWNIPGVLKPHEAYQLVMKAIANRTEY</sequence>
<dbReference type="Proteomes" id="UP001187531">
    <property type="component" value="Unassembled WGS sequence"/>
</dbReference>
<gene>
    <name evidence="1" type="ORF">QYM36_007852</name>
</gene>
<evidence type="ECO:0000313" key="2">
    <source>
        <dbReference type="Proteomes" id="UP001187531"/>
    </source>
</evidence>
<evidence type="ECO:0000313" key="1">
    <source>
        <dbReference type="EMBL" id="KAK2727161.1"/>
    </source>
</evidence>
<accession>A0AA88IHU4</accession>
<organism evidence="1 2">
    <name type="scientific">Artemia franciscana</name>
    <name type="common">Brine shrimp</name>
    <name type="synonym">Artemia sanfranciscana</name>
    <dbReference type="NCBI Taxonomy" id="6661"/>
    <lineage>
        <taxon>Eukaryota</taxon>
        <taxon>Metazoa</taxon>
        <taxon>Ecdysozoa</taxon>
        <taxon>Arthropoda</taxon>
        <taxon>Crustacea</taxon>
        <taxon>Branchiopoda</taxon>
        <taxon>Anostraca</taxon>
        <taxon>Artemiidae</taxon>
        <taxon>Artemia</taxon>
    </lineage>
</organism>
<dbReference type="EMBL" id="JAVRJZ010000001">
    <property type="protein sequence ID" value="KAK2727161.1"/>
    <property type="molecule type" value="Genomic_DNA"/>
</dbReference>
<proteinExistence type="predicted"/>
<keyword evidence="2" id="KW-1185">Reference proteome</keyword>
<name>A0AA88IHU4_ARTSF</name>
<comment type="caution">
    <text evidence="1">The sequence shown here is derived from an EMBL/GenBank/DDBJ whole genome shotgun (WGS) entry which is preliminary data.</text>
</comment>